<dbReference type="SUPFAM" id="SSF52540">
    <property type="entry name" value="P-loop containing nucleoside triphosphate hydrolases"/>
    <property type="match status" value="1"/>
</dbReference>
<dbReference type="PATRIC" id="fig|52133.19.peg.154"/>
<sequence>MQIQDKYGYSAHRAITEIEDDLLGRAEFSKNLSDAISNWKGQDSLVIALYGDWGTGKTSIKNMALKYLNKMSKPPIIIEFSPWEWSAQERITQAFFDEISKSIGNLSFSERDKKLANIFKKYGNYLAASESVLHGSSLALPAIVSIVAGLGIGTSLLIDDSRTGK</sequence>
<feature type="transmembrane region" description="Helical" evidence="1">
    <location>
        <begin position="138"/>
        <end position="158"/>
    </location>
</feature>
<dbReference type="InterPro" id="IPR011646">
    <property type="entry name" value="KAP_P-loop"/>
</dbReference>
<evidence type="ECO:0000313" key="4">
    <source>
        <dbReference type="Proteomes" id="UP000075544"/>
    </source>
</evidence>
<dbReference type="Gene3D" id="3.40.50.300">
    <property type="entry name" value="P-loop containing nucleotide triphosphate hydrolases"/>
    <property type="match status" value="1"/>
</dbReference>
<evidence type="ECO:0000259" key="2">
    <source>
        <dbReference type="Pfam" id="PF07693"/>
    </source>
</evidence>
<evidence type="ECO:0000256" key="1">
    <source>
        <dbReference type="SAM" id="Phobius"/>
    </source>
</evidence>
<gene>
    <name evidence="3" type="ORF">AVENLUH13518_00146</name>
</gene>
<accession>A0A150I1B7</accession>
<feature type="domain" description="KAP NTPase" evidence="2">
    <location>
        <begin position="25"/>
        <end position="105"/>
    </location>
</feature>
<dbReference type="EMBL" id="JRHX01000010">
    <property type="protein sequence ID" value="KXZ73022.1"/>
    <property type="molecule type" value="Genomic_DNA"/>
</dbReference>
<dbReference type="InterPro" id="IPR027417">
    <property type="entry name" value="P-loop_NTPase"/>
</dbReference>
<dbReference type="AlphaFoldDB" id="A0A150I1B7"/>
<comment type="caution">
    <text evidence="3">The sequence shown here is derived from an EMBL/GenBank/DDBJ whole genome shotgun (WGS) entry which is preliminary data.</text>
</comment>
<keyword evidence="1" id="KW-0472">Membrane</keyword>
<evidence type="ECO:0000313" key="3">
    <source>
        <dbReference type="EMBL" id="KXZ73022.1"/>
    </source>
</evidence>
<dbReference type="RefSeq" id="WP_061523647.1">
    <property type="nucleotide sequence ID" value="NZ_JRHX01000010.1"/>
</dbReference>
<dbReference type="Proteomes" id="UP000075544">
    <property type="component" value="Unassembled WGS sequence"/>
</dbReference>
<reference evidence="3 4" key="1">
    <citation type="journal article" date="2016" name="Sci. Rep.">
        <title>Genomic and phenotypic characterization of the species Acinetobacter venetianus.</title>
        <authorList>
            <person name="Fondi M."/>
            <person name="Maida I."/>
            <person name="Perrin E."/>
            <person name="Orlandini V."/>
            <person name="La Torre L."/>
            <person name="Bosi E."/>
            <person name="Negroni A."/>
            <person name="Zanaroli G."/>
            <person name="Fava F."/>
            <person name="Decorosi F."/>
            <person name="Giovannetti L."/>
            <person name="Viti C."/>
            <person name="Vaneechoutte M."/>
            <person name="Dijkshoorn L."/>
            <person name="Fani R."/>
        </authorList>
    </citation>
    <scope>NUCLEOTIDE SEQUENCE [LARGE SCALE GENOMIC DNA]</scope>
    <source>
        <strain evidence="3 4">LUH13518</strain>
    </source>
</reference>
<protein>
    <submittedName>
        <fullName evidence="3">KAP family P-loop domain protein</fullName>
    </submittedName>
</protein>
<organism evidence="3 4">
    <name type="scientific">Acinetobacter venetianus</name>
    <dbReference type="NCBI Taxonomy" id="52133"/>
    <lineage>
        <taxon>Bacteria</taxon>
        <taxon>Pseudomonadati</taxon>
        <taxon>Pseudomonadota</taxon>
        <taxon>Gammaproteobacteria</taxon>
        <taxon>Moraxellales</taxon>
        <taxon>Moraxellaceae</taxon>
        <taxon>Acinetobacter</taxon>
    </lineage>
</organism>
<proteinExistence type="predicted"/>
<name>A0A150I1B7_9GAMM</name>
<dbReference type="Pfam" id="PF07693">
    <property type="entry name" value="KAP_NTPase"/>
    <property type="match status" value="1"/>
</dbReference>
<keyword evidence="1" id="KW-1133">Transmembrane helix</keyword>
<keyword evidence="1" id="KW-0812">Transmembrane</keyword>